<reference evidence="2" key="1">
    <citation type="submission" date="2016-10" db="EMBL/GenBank/DDBJ databases">
        <authorList>
            <person name="Varghese N."/>
            <person name="Submissions S."/>
        </authorList>
    </citation>
    <scope>NUCLEOTIDE SEQUENCE [LARGE SCALE GENOMIC DNA]</scope>
    <source>
        <strain evidence="2">IBRC-M 10403</strain>
    </source>
</reference>
<accession>A0A1G6K284</accession>
<gene>
    <name evidence="1" type="ORF">SAMN05216174_101673</name>
</gene>
<sequence length="159" mass="17745">MTKYDPAERDFTGADCLLCTSADGEPLHLWFRVENHGGVRTWLEESALAPVIFTPAEARQILTGWKTIQRHIRRGTHTDQEICVTPLDEDTGEETAVVFGVQDGHMTYWRTGEPPERIMLGPTVVTQLITAWEKVCDKAERTAAHPDDDPPQASPHPAS</sequence>
<dbReference type="STRING" id="1271860.SAMN05216174_101673"/>
<evidence type="ECO:0000313" key="2">
    <source>
        <dbReference type="Proteomes" id="UP000199501"/>
    </source>
</evidence>
<evidence type="ECO:0000313" key="1">
    <source>
        <dbReference type="EMBL" id="SDC24998.1"/>
    </source>
</evidence>
<proteinExistence type="predicted"/>
<dbReference type="Proteomes" id="UP000199501">
    <property type="component" value="Unassembled WGS sequence"/>
</dbReference>
<name>A0A1G6K284_9PSEU</name>
<dbReference type="OrthoDB" id="3692142at2"/>
<protein>
    <submittedName>
        <fullName evidence="1">Uncharacterized protein</fullName>
    </submittedName>
</protein>
<dbReference type="EMBL" id="FMZZ01000001">
    <property type="protein sequence ID" value="SDC24998.1"/>
    <property type="molecule type" value="Genomic_DNA"/>
</dbReference>
<dbReference type="RefSeq" id="WP_091448004.1">
    <property type="nucleotide sequence ID" value="NZ_FMZZ01000001.1"/>
</dbReference>
<keyword evidence="2" id="KW-1185">Reference proteome</keyword>
<dbReference type="AlphaFoldDB" id="A0A1G6K284"/>
<organism evidence="1 2">
    <name type="scientific">Actinokineospora iranica</name>
    <dbReference type="NCBI Taxonomy" id="1271860"/>
    <lineage>
        <taxon>Bacteria</taxon>
        <taxon>Bacillati</taxon>
        <taxon>Actinomycetota</taxon>
        <taxon>Actinomycetes</taxon>
        <taxon>Pseudonocardiales</taxon>
        <taxon>Pseudonocardiaceae</taxon>
        <taxon>Actinokineospora</taxon>
    </lineage>
</organism>